<evidence type="ECO:0000313" key="2">
    <source>
        <dbReference type="Proteomes" id="UP001226720"/>
    </source>
</evidence>
<keyword evidence="2" id="KW-1185">Reference proteome</keyword>
<organism evidence="1 2">
    <name type="scientific">Guptibacillus hwajinpoensis</name>
    <dbReference type="NCBI Taxonomy" id="208199"/>
    <lineage>
        <taxon>Bacteria</taxon>
        <taxon>Bacillati</taxon>
        <taxon>Bacillota</taxon>
        <taxon>Bacilli</taxon>
        <taxon>Bacillales</taxon>
        <taxon>Guptibacillaceae</taxon>
        <taxon>Guptibacillus</taxon>
    </lineage>
</organism>
<dbReference type="Proteomes" id="UP001226720">
    <property type="component" value="Unassembled WGS sequence"/>
</dbReference>
<dbReference type="RefSeq" id="WP_301550726.1">
    <property type="nucleotide sequence ID" value="NZ_JAQRMZ010000002.1"/>
</dbReference>
<dbReference type="GeneID" id="301326020"/>
<dbReference type="EMBL" id="JAUSWM010000001">
    <property type="protein sequence ID" value="MDQ0481832.1"/>
    <property type="molecule type" value="Genomic_DNA"/>
</dbReference>
<proteinExistence type="predicted"/>
<comment type="caution">
    <text evidence="1">The sequence shown here is derived from an EMBL/GenBank/DDBJ whole genome shotgun (WGS) entry which is preliminary data.</text>
</comment>
<sequence length="76" mass="9114">MVWIMTQDKKSLLNVKEISIRGKSIEGVVERRFFIEWKKTLATYETQERAMEVLEEIHKKIYEANDIITIFHMPTK</sequence>
<name>A0ABU0JXL5_9BACL</name>
<accession>A0ABU0JXL5</accession>
<reference evidence="1" key="1">
    <citation type="submission" date="2023-07" db="EMBL/GenBank/DDBJ databases">
        <title>Genomic Encyclopedia of Type Strains, Phase IV (KMG-IV): sequencing the most valuable type-strain genomes for metagenomic binning, comparative biology and taxonomic classification.</title>
        <authorList>
            <person name="Goeker M."/>
        </authorList>
    </citation>
    <scope>NUCLEOTIDE SEQUENCE [LARGE SCALE GENOMIC DNA]</scope>
    <source>
        <strain evidence="1">JSM 076093</strain>
    </source>
</reference>
<gene>
    <name evidence="1" type="ORF">QO000_000785</name>
</gene>
<evidence type="ECO:0000313" key="1">
    <source>
        <dbReference type="EMBL" id="MDQ0481832.1"/>
    </source>
</evidence>
<protein>
    <submittedName>
        <fullName evidence="1">Uncharacterized protein</fullName>
    </submittedName>
</protein>